<reference evidence="7 8" key="1">
    <citation type="submission" date="2019-08" db="EMBL/GenBank/DDBJ databases">
        <title>The genome of the soybean aphid Biotype 1, its phylome, world population structure and adaptation to the North American continent.</title>
        <authorList>
            <person name="Giordano R."/>
            <person name="Donthu R.K."/>
            <person name="Hernandez A.G."/>
            <person name="Wright C.L."/>
            <person name="Zimin A.V."/>
        </authorList>
    </citation>
    <scope>NUCLEOTIDE SEQUENCE [LARGE SCALE GENOMIC DNA]</scope>
    <source>
        <tissue evidence="7">Whole aphids</tissue>
    </source>
</reference>
<dbReference type="Pfam" id="PF00089">
    <property type="entry name" value="Trypsin"/>
    <property type="match status" value="1"/>
</dbReference>
<dbReference type="EMBL" id="VYZN01000015">
    <property type="protein sequence ID" value="KAE9538928.1"/>
    <property type="molecule type" value="Genomic_DNA"/>
</dbReference>
<dbReference type="InterPro" id="IPR009003">
    <property type="entry name" value="Peptidase_S1_PA"/>
</dbReference>
<dbReference type="InterPro" id="IPR001254">
    <property type="entry name" value="Trypsin_dom"/>
</dbReference>
<evidence type="ECO:0000256" key="1">
    <source>
        <dbReference type="ARBA" id="ARBA00007664"/>
    </source>
</evidence>
<feature type="domain" description="Peptidase S1" evidence="6">
    <location>
        <begin position="64"/>
        <end position="304"/>
    </location>
</feature>
<dbReference type="SUPFAM" id="SSF50494">
    <property type="entry name" value="Trypsin-like serine proteases"/>
    <property type="match status" value="1"/>
</dbReference>
<accession>A0A6G0TU76</accession>
<dbReference type="InterPro" id="IPR018114">
    <property type="entry name" value="TRYPSIN_HIS"/>
</dbReference>
<dbReference type="Gene3D" id="2.40.10.10">
    <property type="entry name" value="Trypsin-like serine proteases"/>
    <property type="match status" value="1"/>
</dbReference>
<dbReference type="GO" id="GO:0006508">
    <property type="term" value="P:proteolysis"/>
    <property type="evidence" value="ECO:0007669"/>
    <property type="project" value="UniProtKB-KW"/>
</dbReference>
<keyword evidence="2" id="KW-0645">Protease</keyword>
<evidence type="ECO:0000256" key="3">
    <source>
        <dbReference type="ARBA" id="ARBA00022801"/>
    </source>
</evidence>
<dbReference type="PANTHER" id="PTHR24276">
    <property type="entry name" value="POLYSERASE-RELATED"/>
    <property type="match status" value="1"/>
</dbReference>
<sequence length="329" mass="37527">MNPSPASHIIPSYSVPEIVSKEWFWIRGLKLESIIKILSLFTIIDGYIINQSLPIKKNIRVARIANGEQFDQAYYPYVVGLKIQIVDEETYCTGTLVSPRFVLTAAHCIEGSSFVEVYQTDPRNEDGEKREVIELFMHSLYNDTSFVGDLCLLKISKPFKNITSYANISGNPELFANETSLKCFIFGWGKNETGYPKYRANFASVWVKYGPNACEVPPDNYFIKDIVENTWKDFLCPVPNNRMACIGDSGGALMCQGFLFGITSHGYNYYPEMGHLKTECGDTRVQTRYIFIVIYRDWINNHLHGTSSTLKFNNLMFILISIVRFLLSI</sequence>
<evidence type="ECO:0000313" key="8">
    <source>
        <dbReference type="Proteomes" id="UP000475862"/>
    </source>
</evidence>
<keyword evidence="5" id="KW-1015">Disulfide bond</keyword>
<evidence type="ECO:0000313" key="7">
    <source>
        <dbReference type="EMBL" id="KAE9538928.1"/>
    </source>
</evidence>
<dbReference type="InterPro" id="IPR001314">
    <property type="entry name" value="Peptidase_S1A"/>
</dbReference>
<evidence type="ECO:0000256" key="2">
    <source>
        <dbReference type="ARBA" id="ARBA00022670"/>
    </source>
</evidence>
<dbReference type="Proteomes" id="UP000475862">
    <property type="component" value="Unassembled WGS sequence"/>
</dbReference>
<evidence type="ECO:0000256" key="5">
    <source>
        <dbReference type="ARBA" id="ARBA00023157"/>
    </source>
</evidence>
<organism evidence="7 8">
    <name type="scientific">Aphis glycines</name>
    <name type="common">Soybean aphid</name>
    <dbReference type="NCBI Taxonomy" id="307491"/>
    <lineage>
        <taxon>Eukaryota</taxon>
        <taxon>Metazoa</taxon>
        <taxon>Ecdysozoa</taxon>
        <taxon>Arthropoda</taxon>
        <taxon>Hexapoda</taxon>
        <taxon>Insecta</taxon>
        <taxon>Pterygota</taxon>
        <taxon>Neoptera</taxon>
        <taxon>Paraneoptera</taxon>
        <taxon>Hemiptera</taxon>
        <taxon>Sternorrhyncha</taxon>
        <taxon>Aphidomorpha</taxon>
        <taxon>Aphidoidea</taxon>
        <taxon>Aphididae</taxon>
        <taxon>Aphidini</taxon>
        <taxon>Aphis</taxon>
        <taxon>Aphis</taxon>
    </lineage>
</organism>
<dbReference type="PANTHER" id="PTHR24276:SF96">
    <property type="entry name" value="PEPTIDASE S1 DOMAIN-CONTAINING PROTEIN"/>
    <property type="match status" value="1"/>
</dbReference>
<dbReference type="AlphaFoldDB" id="A0A6G0TU76"/>
<dbReference type="PROSITE" id="PS00134">
    <property type="entry name" value="TRYPSIN_HIS"/>
    <property type="match status" value="1"/>
</dbReference>
<name>A0A6G0TU76_APHGL</name>
<keyword evidence="3" id="KW-0378">Hydrolase</keyword>
<dbReference type="InterPro" id="IPR050430">
    <property type="entry name" value="Peptidase_S1"/>
</dbReference>
<dbReference type="InterPro" id="IPR043504">
    <property type="entry name" value="Peptidase_S1_PA_chymotrypsin"/>
</dbReference>
<keyword evidence="4" id="KW-0720">Serine protease</keyword>
<comment type="caution">
    <text evidence="7">The sequence shown here is derived from an EMBL/GenBank/DDBJ whole genome shotgun (WGS) entry which is preliminary data.</text>
</comment>
<proteinExistence type="inferred from homology"/>
<dbReference type="GO" id="GO:0004252">
    <property type="term" value="F:serine-type endopeptidase activity"/>
    <property type="evidence" value="ECO:0007669"/>
    <property type="project" value="InterPro"/>
</dbReference>
<gene>
    <name evidence="7" type="ORF">AGLY_005510</name>
</gene>
<evidence type="ECO:0000259" key="6">
    <source>
        <dbReference type="PROSITE" id="PS50240"/>
    </source>
</evidence>
<protein>
    <recommendedName>
        <fullName evidence="6">Peptidase S1 domain-containing protein</fullName>
    </recommendedName>
</protein>
<dbReference type="PRINTS" id="PR00722">
    <property type="entry name" value="CHYMOTRYPSIN"/>
</dbReference>
<dbReference type="PROSITE" id="PS50240">
    <property type="entry name" value="TRYPSIN_DOM"/>
    <property type="match status" value="1"/>
</dbReference>
<dbReference type="SMART" id="SM00020">
    <property type="entry name" value="Tryp_SPc"/>
    <property type="match status" value="1"/>
</dbReference>
<evidence type="ECO:0000256" key="4">
    <source>
        <dbReference type="ARBA" id="ARBA00022825"/>
    </source>
</evidence>
<comment type="similarity">
    <text evidence="1">Belongs to the peptidase S1 family.</text>
</comment>
<dbReference type="OrthoDB" id="6576428at2759"/>
<keyword evidence="8" id="KW-1185">Reference proteome</keyword>